<dbReference type="Proteomes" id="UP001341840">
    <property type="component" value="Unassembled WGS sequence"/>
</dbReference>
<protein>
    <submittedName>
        <fullName evidence="1">Uncharacterized protein</fullName>
    </submittedName>
</protein>
<feature type="non-terminal residue" evidence="1">
    <location>
        <position position="1"/>
    </location>
</feature>
<sequence>EIYQLSYAGGATLDIAEVEEAAGTIPEPSTLLYNCYITNIQGEVHLMVHDALLDDREMGFWVLRSKKWHPLPLPPTLRNYYAKAAEDPKRNYVRYICWQCFTWKDKLFLLVGSDPAERKSPKDAFNFYVYNPQHDPQDDPWQQIEDPFSCFIHGFNPAIVAVPSLGNVGNCNVALAWSTEACSPEYLKVSIHALLVDNDDNCIRHQCLDELSDMIPSYFIIPNSLNVYFVDLGEGKVCVLVRGDTAEYRKANEVATLQGKSRS</sequence>
<name>A0ABU6ZQB2_9FABA</name>
<evidence type="ECO:0000313" key="1">
    <source>
        <dbReference type="EMBL" id="MED6224187.1"/>
    </source>
</evidence>
<proteinExistence type="predicted"/>
<evidence type="ECO:0000313" key="2">
    <source>
        <dbReference type="Proteomes" id="UP001341840"/>
    </source>
</evidence>
<comment type="caution">
    <text evidence="1">The sequence shown here is derived from an EMBL/GenBank/DDBJ whole genome shotgun (WGS) entry which is preliminary data.</text>
</comment>
<gene>
    <name evidence="1" type="ORF">PIB30_081497</name>
</gene>
<dbReference type="EMBL" id="JASCZI010273082">
    <property type="protein sequence ID" value="MED6224187.1"/>
    <property type="molecule type" value="Genomic_DNA"/>
</dbReference>
<organism evidence="1 2">
    <name type="scientific">Stylosanthes scabra</name>
    <dbReference type="NCBI Taxonomy" id="79078"/>
    <lineage>
        <taxon>Eukaryota</taxon>
        <taxon>Viridiplantae</taxon>
        <taxon>Streptophyta</taxon>
        <taxon>Embryophyta</taxon>
        <taxon>Tracheophyta</taxon>
        <taxon>Spermatophyta</taxon>
        <taxon>Magnoliopsida</taxon>
        <taxon>eudicotyledons</taxon>
        <taxon>Gunneridae</taxon>
        <taxon>Pentapetalae</taxon>
        <taxon>rosids</taxon>
        <taxon>fabids</taxon>
        <taxon>Fabales</taxon>
        <taxon>Fabaceae</taxon>
        <taxon>Papilionoideae</taxon>
        <taxon>50 kb inversion clade</taxon>
        <taxon>dalbergioids sensu lato</taxon>
        <taxon>Dalbergieae</taxon>
        <taxon>Pterocarpus clade</taxon>
        <taxon>Stylosanthes</taxon>
    </lineage>
</organism>
<keyword evidence="2" id="KW-1185">Reference proteome</keyword>
<accession>A0ABU6ZQB2</accession>
<reference evidence="1 2" key="1">
    <citation type="journal article" date="2023" name="Plants (Basel)">
        <title>Bridging the Gap: Combining Genomics and Transcriptomics Approaches to Understand Stylosanthes scabra, an Orphan Legume from the Brazilian Caatinga.</title>
        <authorList>
            <person name="Ferreira-Neto J.R.C."/>
            <person name="da Silva M.D."/>
            <person name="Binneck E."/>
            <person name="de Melo N.F."/>
            <person name="da Silva R.H."/>
            <person name="de Melo A.L.T.M."/>
            <person name="Pandolfi V."/>
            <person name="Bustamante F.O."/>
            <person name="Brasileiro-Vidal A.C."/>
            <person name="Benko-Iseppon A.M."/>
        </authorList>
    </citation>
    <scope>NUCLEOTIDE SEQUENCE [LARGE SCALE GENOMIC DNA]</scope>
    <source>
        <tissue evidence="1">Leaves</tissue>
    </source>
</reference>